<dbReference type="EMBL" id="KN835517">
    <property type="protein sequence ID" value="KIK36576.1"/>
    <property type="molecule type" value="Genomic_DNA"/>
</dbReference>
<feature type="region of interest" description="Disordered" evidence="1">
    <location>
        <begin position="94"/>
        <end position="116"/>
    </location>
</feature>
<dbReference type="AlphaFoldDB" id="A0A0D0A4M9"/>
<evidence type="ECO:0000313" key="2">
    <source>
        <dbReference type="EMBL" id="KIK36576.1"/>
    </source>
</evidence>
<accession>A0A0D0A4M9</accession>
<reference evidence="3" key="2">
    <citation type="submission" date="2015-01" db="EMBL/GenBank/DDBJ databases">
        <title>Evolutionary Origins and Diversification of the Mycorrhizal Mutualists.</title>
        <authorList>
            <consortium name="DOE Joint Genome Institute"/>
            <consortium name="Mycorrhizal Genomics Consortium"/>
            <person name="Kohler A."/>
            <person name="Kuo A."/>
            <person name="Nagy L.G."/>
            <person name="Floudas D."/>
            <person name="Copeland A."/>
            <person name="Barry K.W."/>
            <person name="Cichocki N."/>
            <person name="Veneault-Fourrey C."/>
            <person name="LaButti K."/>
            <person name="Lindquist E.A."/>
            <person name="Lipzen A."/>
            <person name="Lundell T."/>
            <person name="Morin E."/>
            <person name="Murat C."/>
            <person name="Riley R."/>
            <person name="Ohm R."/>
            <person name="Sun H."/>
            <person name="Tunlid A."/>
            <person name="Henrissat B."/>
            <person name="Grigoriev I.V."/>
            <person name="Hibbett D.S."/>
            <person name="Martin F."/>
        </authorList>
    </citation>
    <scope>NUCLEOTIDE SEQUENCE [LARGE SCALE GENOMIC DNA]</scope>
    <source>
        <strain evidence="3">UH-Slu-Lm8-n1</strain>
    </source>
</reference>
<evidence type="ECO:0000256" key="1">
    <source>
        <dbReference type="SAM" id="MobiDB-lite"/>
    </source>
</evidence>
<protein>
    <submittedName>
        <fullName evidence="2">Uncharacterized protein</fullName>
    </submittedName>
</protein>
<dbReference type="STRING" id="930992.A0A0D0A4M9"/>
<keyword evidence="3" id="KW-1185">Reference proteome</keyword>
<gene>
    <name evidence="2" type="ORF">CY34DRAFT_16293</name>
</gene>
<dbReference type="Proteomes" id="UP000054485">
    <property type="component" value="Unassembled WGS sequence"/>
</dbReference>
<dbReference type="InParanoid" id="A0A0D0A4M9"/>
<proteinExistence type="predicted"/>
<evidence type="ECO:0000313" key="3">
    <source>
        <dbReference type="Proteomes" id="UP000054485"/>
    </source>
</evidence>
<feature type="compositionally biased region" description="Basic and acidic residues" evidence="1">
    <location>
        <begin position="94"/>
        <end position="103"/>
    </location>
</feature>
<organism evidence="2 3">
    <name type="scientific">Suillus luteus UH-Slu-Lm8-n1</name>
    <dbReference type="NCBI Taxonomy" id="930992"/>
    <lineage>
        <taxon>Eukaryota</taxon>
        <taxon>Fungi</taxon>
        <taxon>Dikarya</taxon>
        <taxon>Basidiomycota</taxon>
        <taxon>Agaricomycotina</taxon>
        <taxon>Agaricomycetes</taxon>
        <taxon>Agaricomycetidae</taxon>
        <taxon>Boletales</taxon>
        <taxon>Suillineae</taxon>
        <taxon>Suillaceae</taxon>
        <taxon>Suillus</taxon>
    </lineage>
</organism>
<dbReference type="HOGENOM" id="CLU_052398_3_0_1"/>
<sequence>MSSMQQMSFLGHLFFAPYHYAISHDPNLSICLDYAEAVYADAQLQLTNQNIDEAQAIIILRNIWVAGNNADKAQWQNQVEEDMEQRQHLECLHEEEQERQDQDRIDEDEAARKEDRKKNKFKYTSIPGLDVPMKPVIIPSAYAVHKLDKGEYVELWYFTNSGLDDAKLKAWVDKDAMVMATLAGGDTAWVSAAST</sequence>
<name>A0A0D0A4M9_9AGAM</name>
<reference evidence="2 3" key="1">
    <citation type="submission" date="2014-04" db="EMBL/GenBank/DDBJ databases">
        <authorList>
            <consortium name="DOE Joint Genome Institute"/>
            <person name="Kuo A."/>
            <person name="Ruytinx J."/>
            <person name="Rineau F."/>
            <person name="Colpaert J."/>
            <person name="Kohler A."/>
            <person name="Nagy L.G."/>
            <person name="Floudas D."/>
            <person name="Copeland A."/>
            <person name="Barry K.W."/>
            <person name="Cichocki N."/>
            <person name="Veneault-Fourrey C."/>
            <person name="LaButti K."/>
            <person name="Lindquist E.A."/>
            <person name="Lipzen A."/>
            <person name="Lundell T."/>
            <person name="Morin E."/>
            <person name="Murat C."/>
            <person name="Sun H."/>
            <person name="Tunlid A."/>
            <person name="Henrissat B."/>
            <person name="Grigoriev I.V."/>
            <person name="Hibbett D.S."/>
            <person name="Martin F."/>
            <person name="Nordberg H.P."/>
            <person name="Cantor M.N."/>
            <person name="Hua S.X."/>
        </authorList>
    </citation>
    <scope>NUCLEOTIDE SEQUENCE [LARGE SCALE GENOMIC DNA]</scope>
    <source>
        <strain evidence="2 3">UH-Slu-Lm8-n1</strain>
    </source>
</reference>
<dbReference type="OrthoDB" id="2672960at2759"/>